<dbReference type="Proteomes" id="UP000236546">
    <property type="component" value="Unassembled WGS sequence"/>
</dbReference>
<evidence type="ECO:0000313" key="1">
    <source>
        <dbReference type="EMBL" id="PNP43227.1"/>
    </source>
</evidence>
<gene>
    <name evidence="1" type="ORF">TGAMA5MH_04937</name>
</gene>
<comment type="caution">
    <text evidence="1">The sequence shown here is derived from an EMBL/GenBank/DDBJ whole genome shotgun (WGS) entry which is preliminary data.</text>
</comment>
<evidence type="ECO:0000313" key="2">
    <source>
        <dbReference type="Proteomes" id="UP000236546"/>
    </source>
</evidence>
<sequence length="138" mass="15107">MNDMFFPPPVGVICTTGLSPRTTALMASLWPGRNLTVLPLRHSNMADISTCRNASNLRNCTLCRLLSNLFPPPLPMRGGYGLALYAAPASAFLAEIENLMPFPADLAELPPHQRRAAQPLLHLACVYDARHVRCVRGL</sequence>
<dbReference type="EMBL" id="MTYH01000043">
    <property type="protein sequence ID" value="PNP43227.1"/>
    <property type="molecule type" value="Genomic_DNA"/>
</dbReference>
<reference evidence="1 2" key="1">
    <citation type="submission" date="2017-02" db="EMBL/GenBank/DDBJ databases">
        <title>Genomes of Trichoderma spp. with biocontrol activity.</title>
        <authorList>
            <person name="Gardiner D."/>
            <person name="Kazan K."/>
            <person name="Vos C."/>
            <person name="Harvey P."/>
        </authorList>
    </citation>
    <scope>NUCLEOTIDE SEQUENCE [LARGE SCALE GENOMIC DNA]</scope>
    <source>
        <strain evidence="1 2">A5MH</strain>
    </source>
</reference>
<organism evidence="1 2">
    <name type="scientific">Trichoderma gamsii</name>
    <dbReference type="NCBI Taxonomy" id="398673"/>
    <lineage>
        <taxon>Eukaryota</taxon>
        <taxon>Fungi</taxon>
        <taxon>Dikarya</taxon>
        <taxon>Ascomycota</taxon>
        <taxon>Pezizomycotina</taxon>
        <taxon>Sordariomycetes</taxon>
        <taxon>Hypocreomycetidae</taxon>
        <taxon>Hypocreales</taxon>
        <taxon>Hypocreaceae</taxon>
        <taxon>Trichoderma</taxon>
    </lineage>
</organism>
<dbReference type="AlphaFoldDB" id="A0A2K0TCJ6"/>
<accession>A0A2K0TCJ6</accession>
<protein>
    <submittedName>
        <fullName evidence="1">Uncharacterized protein</fullName>
    </submittedName>
</protein>
<name>A0A2K0TCJ6_9HYPO</name>
<dbReference type="OrthoDB" id="4508185at2759"/>
<proteinExistence type="predicted"/>